<organism evidence="7">
    <name type="scientific">Opuntia streptacantha</name>
    <name type="common">Prickly pear cactus</name>
    <name type="synonym">Opuntia cardona</name>
    <dbReference type="NCBI Taxonomy" id="393608"/>
    <lineage>
        <taxon>Eukaryota</taxon>
        <taxon>Viridiplantae</taxon>
        <taxon>Streptophyta</taxon>
        <taxon>Embryophyta</taxon>
        <taxon>Tracheophyta</taxon>
        <taxon>Spermatophyta</taxon>
        <taxon>Magnoliopsida</taxon>
        <taxon>eudicotyledons</taxon>
        <taxon>Gunneridae</taxon>
        <taxon>Pentapetalae</taxon>
        <taxon>Caryophyllales</taxon>
        <taxon>Cactineae</taxon>
        <taxon>Cactaceae</taxon>
        <taxon>Opuntioideae</taxon>
        <taxon>Opuntia</taxon>
    </lineage>
</organism>
<feature type="binding site" evidence="5">
    <location>
        <position position="156"/>
    </location>
    <ligand>
        <name>Zn(2+)</name>
        <dbReference type="ChEBI" id="CHEBI:29105"/>
    </ligand>
</feature>
<proteinExistence type="predicted"/>
<reference evidence="7" key="1">
    <citation type="journal article" date="2013" name="J. Plant Res.">
        <title>Effect of fungi and light on seed germination of three Opuntia species from semiarid lands of central Mexico.</title>
        <authorList>
            <person name="Delgado-Sanchez P."/>
            <person name="Jimenez-Bremont J.F."/>
            <person name="Guerrero-Gonzalez Mde L."/>
            <person name="Flores J."/>
        </authorList>
    </citation>
    <scope>NUCLEOTIDE SEQUENCE</scope>
    <source>
        <tissue evidence="7">Cladode</tissue>
    </source>
</reference>
<feature type="transmembrane region" description="Helical" evidence="6">
    <location>
        <begin position="200"/>
        <end position="223"/>
    </location>
</feature>
<sequence>MMKNERRFLKYEALPDYMKDNEYIRDYYRCEWPLKDTFLSVFIWHNETLNVWTHLAGFLIFLVMTVVSLIESNKGETPAFGFIRTAAIGRPLMTTLTMELNDSAINANRDVHLRHFPHASLLGIKAASDSSTIPTWPWFVFLAGAMCCLLFSSVSHLLACHSRSMSLFFWRLDYTGISIMIVCSFFSPIYYAFYCQPFWRILYLTSISVLGILAIVTLLAPCLSCARFKLQSLPLPLHGILRCGPCHPCSRPLLGPVRGDVGSWL</sequence>
<accession>A0A7C9AYH0</accession>
<keyword evidence="5" id="KW-0479">Metal-binding</keyword>
<dbReference type="GO" id="GO:0009725">
    <property type="term" value="P:response to hormone"/>
    <property type="evidence" value="ECO:0007669"/>
    <property type="project" value="TreeGrafter"/>
</dbReference>
<dbReference type="Pfam" id="PF03006">
    <property type="entry name" value="HlyIII"/>
    <property type="match status" value="1"/>
</dbReference>
<keyword evidence="2 6" id="KW-0812">Transmembrane</keyword>
<evidence type="ECO:0000256" key="5">
    <source>
        <dbReference type="PIRSR" id="PIRSR604254-1"/>
    </source>
</evidence>
<dbReference type="AlphaFoldDB" id="A0A7C9AYH0"/>
<evidence type="ECO:0000256" key="3">
    <source>
        <dbReference type="ARBA" id="ARBA00022989"/>
    </source>
</evidence>
<protein>
    <submittedName>
        <fullName evidence="7">Uncharacterized protein</fullName>
    </submittedName>
</protein>
<evidence type="ECO:0000256" key="4">
    <source>
        <dbReference type="ARBA" id="ARBA00023136"/>
    </source>
</evidence>
<evidence type="ECO:0000256" key="6">
    <source>
        <dbReference type="SAM" id="Phobius"/>
    </source>
</evidence>
<keyword evidence="4 6" id="KW-0472">Membrane</keyword>
<dbReference type="GO" id="GO:0038023">
    <property type="term" value="F:signaling receptor activity"/>
    <property type="evidence" value="ECO:0007669"/>
    <property type="project" value="TreeGrafter"/>
</dbReference>
<name>A0A7C9AYH0_OPUST</name>
<evidence type="ECO:0000256" key="1">
    <source>
        <dbReference type="ARBA" id="ARBA00004141"/>
    </source>
</evidence>
<keyword evidence="3 6" id="KW-1133">Transmembrane helix</keyword>
<dbReference type="PANTHER" id="PTHR20855">
    <property type="entry name" value="ADIPOR/PROGESTIN RECEPTOR-RELATED"/>
    <property type="match status" value="1"/>
</dbReference>
<dbReference type="GO" id="GO:0016020">
    <property type="term" value="C:membrane"/>
    <property type="evidence" value="ECO:0007669"/>
    <property type="project" value="UniProtKB-SubCell"/>
</dbReference>
<evidence type="ECO:0000313" key="7">
    <source>
        <dbReference type="EMBL" id="MBA4677891.1"/>
    </source>
</evidence>
<dbReference type="PANTHER" id="PTHR20855:SF100">
    <property type="entry name" value="HEPTAHELICAL TRANSMEMBRANE PROTEIN 2"/>
    <property type="match status" value="1"/>
</dbReference>
<dbReference type="InterPro" id="IPR004254">
    <property type="entry name" value="AdipoR/HlyIII-related"/>
</dbReference>
<keyword evidence="5" id="KW-0862">Zinc</keyword>
<comment type="subcellular location">
    <subcellularLocation>
        <location evidence="1">Membrane</location>
        <topology evidence="1">Multi-pass membrane protein</topology>
    </subcellularLocation>
</comment>
<reference evidence="7" key="2">
    <citation type="submission" date="2020-07" db="EMBL/GenBank/DDBJ databases">
        <authorList>
            <person name="Vera ALvarez R."/>
            <person name="Arias-Moreno D.M."/>
            <person name="Jimenez-Jacinto V."/>
            <person name="Jimenez-Bremont J.F."/>
            <person name="Swaminathan K."/>
            <person name="Moose S.P."/>
            <person name="Guerrero-Gonzalez M.L."/>
            <person name="Marino-Ramirez L."/>
            <person name="Landsman D."/>
            <person name="Rodriguez-Kessler M."/>
            <person name="Delgado-Sanchez P."/>
        </authorList>
    </citation>
    <scope>NUCLEOTIDE SEQUENCE</scope>
    <source>
        <tissue evidence="7">Cladode</tissue>
    </source>
</reference>
<dbReference type="GO" id="GO:0009744">
    <property type="term" value="P:response to sucrose"/>
    <property type="evidence" value="ECO:0007669"/>
    <property type="project" value="UniProtKB-ARBA"/>
</dbReference>
<dbReference type="GO" id="GO:0046872">
    <property type="term" value="F:metal ion binding"/>
    <property type="evidence" value="ECO:0007669"/>
    <property type="project" value="UniProtKB-KW"/>
</dbReference>
<feature type="transmembrane region" description="Helical" evidence="6">
    <location>
        <begin position="138"/>
        <end position="160"/>
    </location>
</feature>
<feature type="transmembrane region" description="Helical" evidence="6">
    <location>
        <begin position="49"/>
        <end position="70"/>
    </location>
</feature>
<dbReference type="EMBL" id="GISG01276849">
    <property type="protein sequence ID" value="MBA4677891.1"/>
    <property type="molecule type" value="Transcribed_RNA"/>
</dbReference>
<feature type="transmembrane region" description="Helical" evidence="6">
    <location>
        <begin position="172"/>
        <end position="194"/>
    </location>
</feature>
<evidence type="ECO:0000256" key="2">
    <source>
        <dbReference type="ARBA" id="ARBA00022692"/>
    </source>
</evidence>